<proteinExistence type="predicted"/>
<keyword evidence="1" id="KW-0378">Hydrolase</keyword>
<dbReference type="InterPro" id="IPR054593">
    <property type="entry name" value="Beta-mannosidase-like_N2"/>
</dbReference>
<feature type="non-terminal residue" evidence="4">
    <location>
        <position position="89"/>
    </location>
</feature>
<dbReference type="Gene3D" id="2.60.120.260">
    <property type="entry name" value="Galactose-binding domain-like"/>
    <property type="match status" value="1"/>
</dbReference>
<evidence type="ECO:0000256" key="1">
    <source>
        <dbReference type="ARBA" id="ARBA00022801"/>
    </source>
</evidence>
<feature type="domain" description="Beta-mannosidase-like galactose-binding" evidence="3">
    <location>
        <begin position="10"/>
        <end position="89"/>
    </location>
</feature>
<dbReference type="EMBL" id="BARS01038222">
    <property type="protein sequence ID" value="GAG20146.1"/>
    <property type="molecule type" value="Genomic_DNA"/>
</dbReference>
<dbReference type="Pfam" id="PF22666">
    <property type="entry name" value="Glyco_hydro_2_N2"/>
    <property type="match status" value="1"/>
</dbReference>
<reference evidence="4" key="1">
    <citation type="journal article" date="2014" name="Front. Microbiol.">
        <title>High frequency of phylogenetically diverse reductive dehalogenase-homologous genes in deep subseafloor sedimentary metagenomes.</title>
        <authorList>
            <person name="Kawai M."/>
            <person name="Futagami T."/>
            <person name="Toyoda A."/>
            <person name="Takaki Y."/>
            <person name="Nishi S."/>
            <person name="Hori S."/>
            <person name="Arai W."/>
            <person name="Tsubouchi T."/>
            <person name="Morono Y."/>
            <person name="Uchiyama I."/>
            <person name="Ito T."/>
            <person name="Fujiyama A."/>
            <person name="Inagaki F."/>
            <person name="Takami H."/>
        </authorList>
    </citation>
    <scope>NUCLEOTIDE SEQUENCE</scope>
    <source>
        <strain evidence="4">Expedition CK06-06</strain>
    </source>
</reference>
<evidence type="ECO:0000313" key="4">
    <source>
        <dbReference type="EMBL" id="GAG20146.1"/>
    </source>
</evidence>
<organism evidence="4">
    <name type="scientific">marine sediment metagenome</name>
    <dbReference type="NCBI Taxonomy" id="412755"/>
    <lineage>
        <taxon>unclassified sequences</taxon>
        <taxon>metagenomes</taxon>
        <taxon>ecological metagenomes</taxon>
    </lineage>
</organism>
<evidence type="ECO:0000259" key="3">
    <source>
        <dbReference type="Pfam" id="PF22666"/>
    </source>
</evidence>
<gene>
    <name evidence="4" type="ORF">S01H1_58505</name>
</gene>
<dbReference type="InterPro" id="IPR050887">
    <property type="entry name" value="Beta-mannosidase_GH2"/>
</dbReference>
<name>X0X574_9ZZZZ</name>
<dbReference type="SUPFAM" id="SSF49785">
    <property type="entry name" value="Galactose-binding domain-like"/>
    <property type="match status" value="1"/>
</dbReference>
<dbReference type="PANTHER" id="PTHR43730">
    <property type="entry name" value="BETA-MANNOSIDASE"/>
    <property type="match status" value="1"/>
</dbReference>
<dbReference type="GO" id="GO:0006516">
    <property type="term" value="P:glycoprotein catabolic process"/>
    <property type="evidence" value="ECO:0007669"/>
    <property type="project" value="TreeGrafter"/>
</dbReference>
<protein>
    <recommendedName>
        <fullName evidence="3">Beta-mannosidase-like galactose-binding domain-containing protein</fullName>
    </recommendedName>
</protein>
<keyword evidence="2" id="KW-0326">Glycosidase</keyword>
<dbReference type="GO" id="GO:0004567">
    <property type="term" value="F:beta-mannosidase activity"/>
    <property type="evidence" value="ECO:0007669"/>
    <property type="project" value="TreeGrafter"/>
</dbReference>
<evidence type="ECO:0000256" key="2">
    <source>
        <dbReference type="ARBA" id="ARBA00023295"/>
    </source>
</evidence>
<dbReference type="AlphaFoldDB" id="X0X574"/>
<comment type="caution">
    <text evidence="4">The sequence shown here is derived from an EMBL/GenBank/DDBJ whole genome shotgun (WGS) entry which is preliminary data.</text>
</comment>
<accession>X0X574</accession>
<dbReference type="PANTHER" id="PTHR43730:SF1">
    <property type="entry name" value="BETA-MANNOSIDASE"/>
    <property type="match status" value="1"/>
</dbReference>
<dbReference type="InterPro" id="IPR008979">
    <property type="entry name" value="Galactose-bd-like_sf"/>
</dbReference>
<sequence>MHSQSLTGKWQFRQAGTDEWMPATVPGGVHTDLLALGLIPDPFVAENEHEVMWVAEADWEYRRAFIPGADLLTEERAFLVADGLDTLAE</sequence>